<dbReference type="AlphaFoldDB" id="A0A0F4GN32"/>
<evidence type="ECO:0000256" key="7">
    <source>
        <dbReference type="ARBA" id="ARBA00023011"/>
    </source>
</evidence>
<evidence type="ECO:0000256" key="2">
    <source>
        <dbReference type="ARBA" id="ARBA00008337"/>
    </source>
</evidence>
<keyword evidence="8" id="KW-0443">Lipid metabolism</keyword>
<name>A0A0F4GN32_9PEZI</name>
<evidence type="ECO:0000256" key="9">
    <source>
        <dbReference type="ARBA" id="ARBA00023136"/>
    </source>
</evidence>
<dbReference type="PROSITE" id="PS51751">
    <property type="entry name" value="EXPERA"/>
    <property type="match status" value="1"/>
</dbReference>
<evidence type="ECO:0000259" key="15">
    <source>
        <dbReference type="PROSITE" id="PS51751"/>
    </source>
</evidence>
<keyword evidence="3" id="KW-0444">Lipid biosynthesis</keyword>
<keyword evidence="11" id="KW-0753">Steroid metabolism</keyword>
<keyword evidence="5" id="KW-0752">Steroid biosynthesis</keyword>
<comment type="caution">
    <text evidence="16">The sequence shown here is derived from an EMBL/GenBank/DDBJ whole genome shotgun (WGS) entry which is preliminary data.</text>
</comment>
<dbReference type="Pfam" id="PF05241">
    <property type="entry name" value="EBP"/>
    <property type="match status" value="1"/>
</dbReference>
<feature type="transmembrane region" description="Helical" evidence="14">
    <location>
        <begin position="76"/>
        <end position="96"/>
    </location>
</feature>
<keyword evidence="10" id="KW-1207">Sterol metabolism</keyword>
<protein>
    <submittedName>
        <fullName evidence="16">3-beta-hydroxysteroid-Delta(8), Delta(7)-isomerase like protein</fullName>
    </submittedName>
</protein>
<dbReference type="GO" id="GO:0005783">
    <property type="term" value="C:endoplasmic reticulum"/>
    <property type="evidence" value="ECO:0007669"/>
    <property type="project" value="TreeGrafter"/>
</dbReference>
<reference evidence="16 17" key="1">
    <citation type="submission" date="2015-03" db="EMBL/GenBank/DDBJ databases">
        <title>RNA-seq based gene annotation and comparative genomics of four Zymoseptoria species reveal species-specific pathogenicity related genes and transposable element activity.</title>
        <authorList>
            <person name="Grandaubert J."/>
            <person name="Bhattacharyya A."/>
            <person name="Stukenbrock E.H."/>
        </authorList>
    </citation>
    <scope>NUCLEOTIDE SEQUENCE [LARGE SCALE GENOMIC DNA]</scope>
    <source>
        <strain evidence="16 17">Zb18110</strain>
    </source>
</reference>
<evidence type="ECO:0000256" key="4">
    <source>
        <dbReference type="ARBA" id="ARBA00022692"/>
    </source>
</evidence>
<feature type="transmembrane region" description="Helical" evidence="14">
    <location>
        <begin position="161"/>
        <end position="181"/>
    </location>
</feature>
<evidence type="ECO:0000256" key="8">
    <source>
        <dbReference type="ARBA" id="ARBA00023098"/>
    </source>
</evidence>
<dbReference type="PANTHER" id="PTHR14207">
    <property type="entry name" value="STEROL ISOMERASE"/>
    <property type="match status" value="1"/>
</dbReference>
<dbReference type="GO" id="GO:0016020">
    <property type="term" value="C:membrane"/>
    <property type="evidence" value="ECO:0007669"/>
    <property type="project" value="UniProtKB-SubCell"/>
</dbReference>
<organism evidence="16 17">
    <name type="scientific">Zymoseptoria brevis</name>
    <dbReference type="NCBI Taxonomy" id="1047168"/>
    <lineage>
        <taxon>Eukaryota</taxon>
        <taxon>Fungi</taxon>
        <taxon>Dikarya</taxon>
        <taxon>Ascomycota</taxon>
        <taxon>Pezizomycotina</taxon>
        <taxon>Dothideomycetes</taxon>
        <taxon>Dothideomycetidae</taxon>
        <taxon>Mycosphaerellales</taxon>
        <taxon>Mycosphaerellaceae</taxon>
        <taxon>Zymoseptoria</taxon>
    </lineage>
</organism>
<keyword evidence="6 13" id="KW-1133">Transmembrane helix</keyword>
<evidence type="ECO:0000256" key="11">
    <source>
        <dbReference type="ARBA" id="ARBA00023221"/>
    </source>
</evidence>
<comment type="subcellular location">
    <subcellularLocation>
        <location evidence="1">Membrane</location>
        <topology evidence="1">Multi-pass membrane protein</topology>
    </subcellularLocation>
</comment>
<dbReference type="InterPro" id="IPR007905">
    <property type="entry name" value="EBP"/>
</dbReference>
<keyword evidence="17" id="KW-1185">Reference proteome</keyword>
<accession>A0A0F4GN32</accession>
<proteinExistence type="inferred from homology"/>
<evidence type="ECO:0000313" key="17">
    <source>
        <dbReference type="Proteomes" id="UP000033647"/>
    </source>
</evidence>
<evidence type="ECO:0000256" key="1">
    <source>
        <dbReference type="ARBA" id="ARBA00004141"/>
    </source>
</evidence>
<evidence type="ECO:0000256" key="14">
    <source>
        <dbReference type="SAM" id="Phobius"/>
    </source>
</evidence>
<evidence type="ECO:0000256" key="6">
    <source>
        <dbReference type="ARBA" id="ARBA00022989"/>
    </source>
</evidence>
<dbReference type="GO" id="GO:0000247">
    <property type="term" value="F:C-8 sterol isomerase activity"/>
    <property type="evidence" value="ECO:0007669"/>
    <property type="project" value="TreeGrafter"/>
</dbReference>
<evidence type="ECO:0000313" key="16">
    <source>
        <dbReference type="EMBL" id="KJX98457.1"/>
    </source>
</evidence>
<dbReference type="OrthoDB" id="58557at2759"/>
<dbReference type="GO" id="GO:0004769">
    <property type="term" value="F:steroid Delta-isomerase activity"/>
    <property type="evidence" value="ECO:0007669"/>
    <property type="project" value="TreeGrafter"/>
</dbReference>
<evidence type="ECO:0000256" key="5">
    <source>
        <dbReference type="ARBA" id="ARBA00022955"/>
    </source>
</evidence>
<feature type="domain" description="EXPERA" evidence="15">
    <location>
        <begin position="74"/>
        <end position="220"/>
    </location>
</feature>
<dbReference type="GO" id="GO:0047750">
    <property type="term" value="F:cholestenol delta-isomerase activity"/>
    <property type="evidence" value="ECO:0007669"/>
    <property type="project" value="InterPro"/>
</dbReference>
<comment type="similarity">
    <text evidence="2">Belongs to the EBP family.</text>
</comment>
<dbReference type="Proteomes" id="UP000033647">
    <property type="component" value="Unassembled WGS sequence"/>
</dbReference>
<dbReference type="InterPro" id="IPR033118">
    <property type="entry name" value="EXPERA"/>
</dbReference>
<dbReference type="EMBL" id="LAFY01000403">
    <property type="protein sequence ID" value="KJX98457.1"/>
    <property type="molecule type" value="Genomic_DNA"/>
</dbReference>
<evidence type="ECO:0000256" key="3">
    <source>
        <dbReference type="ARBA" id="ARBA00022516"/>
    </source>
</evidence>
<dbReference type="STRING" id="1047168.A0A0F4GN32"/>
<keyword evidence="4 13" id="KW-0812">Transmembrane</keyword>
<evidence type="ECO:0000256" key="13">
    <source>
        <dbReference type="PROSITE-ProRule" id="PRU01087"/>
    </source>
</evidence>
<dbReference type="GO" id="GO:0016126">
    <property type="term" value="P:sterol biosynthetic process"/>
    <property type="evidence" value="ECO:0007669"/>
    <property type="project" value="UniProtKB-KW"/>
</dbReference>
<keyword evidence="12 16" id="KW-0413">Isomerase</keyword>
<sequence>MSAAVLDNIASNATKMAHVIADNPYLPVGSFIANYAANENSVPYLLTIFFGACGILFTATYVVAKSTQPHMTGLDLATTMWFVLSGAIHLCFEGYYSLNFYTMGSKQTILGQLWKEYAHGDSRYLTNDAFVLCMESVTAWLWGPGCLIVAYMIIRKHPMRFPLQLIVSLGQFYGDVLYYATSAFDHIVLDKTYSRPEFLYFWFYFFFMNFIWIVIPGLLMYQSCKRTSAAFTAVSKLESSKKVR</sequence>
<evidence type="ECO:0000256" key="10">
    <source>
        <dbReference type="ARBA" id="ARBA00023166"/>
    </source>
</evidence>
<feature type="transmembrane region" description="Helical" evidence="14">
    <location>
        <begin position="44"/>
        <end position="64"/>
    </location>
</feature>
<dbReference type="PANTHER" id="PTHR14207:SF0">
    <property type="entry name" value="3-BETA-HYDROXYSTEROID-DELTA(8),DELTA(7)-ISOMERASE"/>
    <property type="match status" value="1"/>
</dbReference>
<gene>
    <name evidence="16" type="ORF">TI39_contig411g00034</name>
</gene>
<evidence type="ECO:0000256" key="12">
    <source>
        <dbReference type="ARBA" id="ARBA00023235"/>
    </source>
</evidence>
<keyword evidence="7" id="KW-0756">Sterol biosynthesis</keyword>
<feature type="transmembrane region" description="Helical" evidence="14">
    <location>
        <begin position="201"/>
        <end position="221"/>
    </location>
</feature>
<keyword evidence="9 13" id="KW-0472">Membrane</keyword>